<comment type="caution">
    <text evidence="5">The sequence shown here is derived from an EMBL/GenBank/DDBJ whole genome shotgun (WGS) entry which is preliminary data.</text>
</comment>
<dbReference type="Proteomes" id="UP001597114">
    <property type="component" value="Unassembled WGS sequence"/>
</dbReference>
<protein>
    <submittedName>
        <fullName evidence="5">BlaI/MecI/CopY family transcriptional regulator</fullName>
    </submittedName>
</protein>
<evidence type="ECO:0000256" key="1">
    <source>
        <dbReference type="ARBA" id="ARBA00011046"/>
    </source>
</evidence>
<dbReference type="RefSeq" id="WP_344722384.1">
    <property type="nucleotide sequence ID" value="NZ_BAAAUS010000012.1"/>
</dbReference>
<evidence type="ECO:0000313" key="6">
    <source>
        <dbReference type="Proteomes" id="UP001597114"/>
    </source>
</evidence>
<dbReference type="InterPro" id="IPR036390">
    <property type="entry name" value="WH_DNA-bd_sf"/>
</dbReference>
<evidence type="ECO:0000256" key="4">
    <source>
        <dbReference type="ARBA" id="ARBA00023163"/>
    </source>
</evidence>
<accession>A0ABW4F2J7</accession>
<name>A0ABW4F2J7_9PSEU</name>
<dbReference type="EMBL" id="JBHUCO010000036">
    <property type="protein sequence ID" value="MFD1521472.1"/>
    <property type="molecule type" value="Genomic_DNA"/>
</dbReference>
<dbReference type="InterPro" id="IPR005650">
    <property type="entry name" value="BlaI_family"/>
</dbReference>
<dbReference type="PIRSF" id="PIRSF019455">
    <property type="entry name" value="CopR_AtkY"/>
    <property type="match status" value="1"/>
</dbReference>
<evidence type="ECO:0000256" key="2">
    <source>
        <dbReference type="ARBA" id="ARBA00023015"/>
    </source>
</evidence>
<dbReference type="Pfam" id="PF03965">
    <property type="entry name" value="Penicillinase_R"/>
    <property type="match status" value="1"/>
</dbReference>
<keyword evidence="2" id="KW-0805">Transcription regulation</keyword>
<dbReference type="Gene3D" id="1.10.10.10">
    <property type="entry name" value="Winged helix-like DNA-binding domain superfamily/Winged helix DNA-binding domain"/>
    <property type="match status" value="1"/>
</dbReference>
<sequence length="129" mass="14425">MPLPRRSRPFGDLEAAVMDLLWDAGRPLLVREVIDLMQRQRAPAYTTVMTVMDNLHRKGWLERERDGRAWRYAPVLSRQSYTAQLMHEALAVSDDRAGVLARFVAEIDPADAAALAAALQEAPDPGRSS</sequence>
<dbReference type="InterPro" id="IPR036388">
    <property type="entry name" value="WH-like_DNA-bd_sf"/>
</dbReference>
<proteinExistence type="inferred from homology"/>
<keyword evidence="3" id="KW-0238">DNA-binding</keyword>
<gene>
    <name evidence="5" type="ORF">ACFSJD_28505</name>
</gene>
<keyword evidence="4" id="KW-0804">Transcription</keyword>
<evidence type="ECO:0000313" key="5">
    <source>
        <dbReference type="EMBL" id="MFD1521472.1"/>
    </source>
</evidence>
<dbReference type="SUPFAM" id="SSF46785">
    <property type="entry name" value="Winged helix' DNA-binding domain"/>
    <property type="match status" value="1"/>
</dbReference>
<keyword evidence="6" id="KW-1185">Reference proteome</keyword>
<organism evidence="5 6">
    <name type="scientific">Pseudonocardia yunnanensis</name>
    <dbReference type="NCBI Taxonomy" id="58107"/>
    <lineage>
        <taxon>Bacteria</taxon>
        <taxon>Bacillati</taxon>
        <taxon>Actinomycetota</taxon>
        <taxon>Actinomycetes</taxon>
        <taxon>Pseudonocardiales</taxon>
        <taxon>Pseudonocardiaceae</taxon>
        <taxon>Pseudonocardia</taxon>
    </lineage>
</organism>
<comment type="similarity">
    <text evidence="1">Belongs to the BlaI transcriptional regulatory family.</text>
</comment>
<dbReference type="Gene3D" id="6.10.140.850">
    <property type="match status" value="1"/>
</dbReference>
<reference evidence="6" key="1">
    <citation type="journal article" date="2019" name="Int. J. Syst. Evol. Microbiol.">
        <title>The Global Catalogue of Microorganisms (GCM) 10K type strain sequencing project: providing services to taxonomists for standard genome sequencing and annotation.</title>
        <authorList>
            <consortium name="The Broad Institute Genomics Platform"/>
            <consortium name="The Broad Institute Genome Sequencing Center for Infectious Disease"/>
            <person name="Wu L."/>
            <person name="Ma J."/>
        </authorList>
    </citation>
    <scope>NUCLEOTIDE SEQUENCE [LARGE SCALE GENOMIC DNA]</scope>
    <source>
        <strain evidence="6">CCM 7043</strain>
    </source>
</reference>
<evidence type="ECO:0000256" key="3">
    <source>
        <dbReference type="ARBA" id="ARBA00023125"/>
    </source>
</evidence>